<dbReference type="eggNOG" id="ENOG502T91A">
    <property type="taxonomic scope" value="Eukaryota"/>
</dbReference>
<gene>
    <name evidence="2" type="primary">Dgri\GH13489</name>
    <name evidence="2" type="ORF">Dgri_GH13489</name>
</gene>
<dbReference type="EMBL" id="CH916372">
    <property type="protein sequence ID" value="EDV98748.1"/>
    <property type="molecule type" value="Genomic_DNA"/>
</dbReference>
<accession>B4JPB8</accession>
<keyword evidence="3" id="KW-1185">Reference proteome</keyword>
<evidence type="ECO:0000256" key="1">
    <source>
        <dbReference type="SAM" id="MobiDB-lite"/>
    </source>
</evidence>
<dbReference type="AlphaFoldDB" id="B4JPB8"/>
<dbReference type="HOGENOM" id="CLU_1373523_0_0_1"/>
<sequence>MPPKPKGTSPTVRKRYCGLGNHHLRPPLKTISDERILRFARHINNEIRRATPVCGSCYDTLVSIYHIKVSHAIDLQKGKRRAAAANTNSISDVSNSQQLPTTSAPLHSSSSSVSAYSTTDTTDSSNLPSTSTAKRKRHEPQPTNPVQQSTSSDDDEQLLSLNAVNGTRLPNVQPIPKRRQFVSLNKDVMDIYLNGTTGG</sequence>
<dbReference type="OMA" id="KDVMDIY"/>
<evidence type="ECO:0000313" key="3">
    <source>
        <dbReference type="Proteomes" id="UP000001070"/>
    </source>
</evidence>
<protein>
    <submittedName>
        <fullName evidence="2">GH13489</fullName>
    </submittedName>
</protein>
<dbReference type="Proteomes" id="UP000001070">
    <property type="component" value="Unassembled WGS sequence"/>
</dbReference>
<feature type="region of interest" description="Disordered" evidence="1">
    <location>
        <begin position="86"/>
        <end position="155"/>
    </location>
</feature>
<proteinExistence type="predicted"/>
<evidence type="ECO:0000313" key="2">
    <source>
        <dbReference type="EMBL" id="EDV98748.1"/>
    </source>
</evidence>
<dbReference type="OrthoDB" id="8031641at2759"/>
<dbReference type="PhylomeDB" id="B4JPB8"/>
<reference evidence="2 3" key="1">
    <citation type="journal article" date="2007" name="Nature">
        <title>Evolution of genes and genomes on the Drosophila phylogeny.</title>
        <authorList>
            <consortium name="Drosophila 12 Genomes Consortium"/>
            <person name="Clark A.G."/>
            <person name="Eisen M.B."/>
            <person name="Smith D.R."/>
            <person name="Bergman C.M."/>
            <person name="Oliver B."/>
            <person name="Markow T.A."/>
            <person name="Kaufman T.C."/>
            <person name="Kellis M."/>
            <person name="Gelbart W."/>
            <person name="Iyer V.N."/>
            <person name="Pollard D.A."/>
            <person name="Sackton T.B."/>
            <person name="Larracuente A.M."/>
            <person name="Singh N.D."/>
            <person name="Abad J.P."/>
            <person name="Abt D.N."/>
            <person name="Adryan B."/>
            <person name="Aguade M."/>
            <person name="Akashi H."/>
            <person name="Anderson W.W."/>
            <person name="Aquadro C.F."/>
            <person name="Ardell D.H."/>
            <person name="Arguello R."/>
            <person name="Artieri C.G."/>
            <person name="Barbash D.A."/>
            <person name="Barker D."/>
            <person name="Barsanti P."/>
            <person name="Batterham P."/>
            <person name="Batzoglou S."/>
            <person name="Begun D."/>
            <person name="Bhutkar A."/>
            <person name="Blanco E."/>
            <person name="Bosak S.A."/>
            <person name="Bradley R.K."/>
            <person name="Brand A.D."/>
            <person name="Brent M.R."/>
            <person name="Brooks A.N."/>
            <person name="Brown R.H."/>
            <person name="Butlin R.K."/>
            <person name="Caggese C."/>
            <person name="Calvi B.R."/>
            <person name="Bernardo de Carvalho A."/>
            <person name="Caspi A."/>
            <person name="Castrezana S."/>
            <person name="Celniker S.E."/>
            <person name="Chang J.L."/>
            <person name="Chapple C."/>
            <person name="Chatterji S."/>
            <person name="Chinwalla A."/>
            <person name="Civetta A."/>
            <person name="Clifton S.W."/>
            <person name="Comeron J.M."/>
            <person name="Costello J.C."/>
            <person name="Coyne J.A."/>
            <person name="Daub J."/>
            <person name="David R.G."/>
            <person name="Delcher A.L."/>
            <person name="Delehaunty K."/>
            <person name="Do C.B."/>
            <person name="Ebling H."/>
            <person name="Edwards K."/>
            <person name="Eickbush T."/>
            <person name="Evans J.D."/>
            <person name="Filipski A."/>
            <person name="Findeiss S."/>
            <person name="Freyhult E."/>
            <person name="Fulton L."/>
            <person name="Fulton R."/>
            <person name="Garcia A.C."/>
            <person name="Gardiner A."/>
            <person name="Garfield D.A."/>
            <person name="Garvin B.E."/>
            <person name="Gibson G."/>
            <person name="Gilbert D."/>
            <person name="Gnerre S."/>
            <person name="Godfrey J."/>
            <person name="Good R."/>
            <person name="Gotea V."/>
            <person name="Gravely B."/>
            <person name="Greenberg A.J."/>
            <person name="Griffiths-Jones S."/>
            <person name="Gross S."/>
            <person name="Guigo R."/>
            <person name="Gustafson E.A."/>
            <person name="Haerty W."/>
            <person name="Hahn M.W."/>
            <person name="Halligan D.L."/>
            <person name="Halpern A.L."/>
            <person name="Halter G.M."/>
            <person name="Han M.V."/>
            <person name="Heger A."/>
            <person name="Hillier L."/>
            <person name="Hinrichs A.S."/>
            <person name="Holmes I."/>
            <person name="Hoskins R.A."/>
            <person name="Hubisz M.J."/>
            <person name="Hultmark D."/>
            <person name="Huntley M.A."/>
            <person name="Jaffe D.B."/>
            <person name="Jagadeeshan S."/>
            <person name="Jeck W.R."/>
            <person name="Johnson J."/>
            <person name="Jones C.D."/>
            <person name="Jordan W.C."/>
            <person name="Karpen G.H."/>
            <person name="Kataoka E."/>
            <person name="Keightley P.D."/>
            <person name="Kheradpour P."/>
            <person name="Kirkness E.F."/>
            <person name="Koerich L.B."/>
            <person name="Kristiansen K."/>
            <person name="Kudrna D."/>
            <person name="Kulathinal R.J."/>
            <person name="Kumar S."/>
            <person name="Kwok R."/>
            <person name="Lander E."/>
            <person name="Langley C.H."/>
            <person name="Lapoint R."/>
            <person name="Lazzaro B.P."/>
            <person name="Lee S.J."/>
            <person name="Levesque L."/>
            <person name="Li R."/>
            <person name="Lin C.F."/>
            <person name="Lin M.F."/>
            <person name="Lindblad-Toh K."/>
            <person name="Llopart A."/>
            <person name="Long M."/>
            <person name="Low L."/>
            <person name="Lozovsky E."/>
            <person name="Lu J."/>
            <person name="Luo M."/>
            <person name="Machado C.A."/>
            <person name="Makalowski W."/>
            <person name="Marzo M."/>
            <person name="Matsuda M."/>
            <person name="Matzkin L."/>
            <person name="McAllister B."/>
            <person name="McBride C.S."/>
            <person name="McKernan B."/>
            <person name="McKernan K."/>
            <person name="Mendez-Lago M."/>
            <person name="Minx P."/>
            <person name="Mollenhauer M.U."/>
            <person name="Montooth K."/>
            <person name="Mount S.M."/>
            <person name="Mu X."/>
            <person name="Myers E."/>
            <person name="Negre B."/>
            <person name="Newfeld S."/>
            <person name="Nielsen R."/>
            <person name="Noor M.A."/>
            <person name="O'Grady P."/>
            <person name="Pachter L."/>
            <person name="Papaceit M."/>
            <person name="Parisi M.J."/>
            <person name="Parisi M."/>
            <person name="Parts L."/>
            <person name="Pedersen J.S."/>
            <person name="Pesole G."/>
            <person name="Phillippy A.M."/>
            <person name="Ponting C.P."/>
            <person name="Pop M."/>
            <person name="Porcelli D."/>
            <person name="Powell J.R."/>
            <person name="Prohaska S."/>
            <person name="Pruitt K."/>
            <person name="Puig M."/>
            <person name="Quesneville H."/>
            <person name="Ram K.R."/>
            <person name="Rand D."/>
            <person name="Rasmussen M.D."/>
            <person name="Reed L.K."/>
            <person name="Reenan R."/>
            <person name="Reily A."/>
            <person name="Remington K.A."/>
            <person name="Rieger T.T."/>
            <person name="Ritchie M.G."/>
            <person name="Robin C."/>
            <person name="Rogers Y.H."/>
            <person name="Rohde C."/>
            <person name="Rozas J."/>
            <person name="Rubenfield M.J."/>
            <person name="Ruiz A."/>
            <person name="Russo S."/>
            <person name="Salzberg S.L."/>
            <person name="Sanchez-Gracia A."/>
            <person name="Saranga D.J."/>
            <person name="Sato H."/>
            <person name="Schaeffer S.W."/>
            <person name="Schatz M.C."/>
            <person name="Schlenke T."/>
            <person name="Schwartz R."/>
            <person name="Segarra C."/>
            <person name="Singh R.S."/>
            <person name="Sirot L."/>
            <person name="Sirota M."/>
            <person name="Sisneros N.B."/>
            <person name="Smith C.D."/>
            <person name="Smith T.F."/>
            <person name="Spieth J."/>
            <person name="Stage D.E."/>
            <person name="Stark A."/>
            <person name="Stephan W."/>
            <person name="Strausberg R.L."/>
            <person name="Strempel S."/>
            <person name="Sturgill D."/>
            <person name="Sutton G."/>
            <person name="Sutton G.G."/>
            <person name="Tao W."/>
            <person name="Teichmann S."/>
            <person name="Tobari Y.N."/>
            <person name="Tomimura Y."/>
            <person name="Tsolas J.M."/>
            <person name="Valente V.L."/>
            <person name="Venter E."/>
            <person name="Venter J.C."/>
            <person name="Vicario S."/>
            <person name="Vieira F.G."/>
            <person name="Vilella A.J."/>
            <person name="Villasante A."/>
            <person name="Walenz B."/>
            <person name="Wang J."/>
            <person name="Wasserman M."/>
            <person name="Watts T."/>
            <person name="Wilson D."/>
            <person name="Wilson R.K."/>
            <person name="Wing R.A."/>
            <person name="Wolfner M.F."/>
            <person name="Wong A."/>
            <person name="Wong G.K."/>
            <person name="Wu C.I."/>
            <person name="Wu G."/>
            <person name="Yamamoto D."/>
            <person name="Yang H.P."/>
            <person name="Yang S.P."/>
            <person name="Yorke J.A."/>
            <person name="Yoshida K."/>
            <person name="Zdobnov E."/>
            <person name="Zhang P."/>
            <person name="Zhang Y."/>
            <person name="Zimin A.V."/>
            <person name="Baldwin J."/>
            <person name="Abdouelleil A."/>
            <person name="Abdulkadir J."/>
            <person name="Abebe A."/>
            <person name="Abera B."/>
            <person name="Abreu J."/>
            <person name="Acer S.C."/>
            <person name="Aftuck L."/>
            <person name="Alexander A."/>
            <person name="An P."/>
            <person name="Anderson E."/>
            <person name="Anderson S."/>
            <person name="Arachi H."/>
            <person name="Azer M."/>
            <person name="Bachantsang P."/>
            <person name="Barry A."/>
            <person name="Bayul T."/>
            <person name="Berlin A."/>
            <person name="Bessette D."/>
            <person name="Bloom T."/>
            <person name="Blye J."/>
            <person name="Boguslavskiy L."/>
            <person name="Bonnet C."/>
            <person name="Boukhgalter B."/>
            <person name="Bourzgui I."/>
            <person name="Brown A."/>
            <person name="Cahill P."/>
            <person name="Channer S."/>
            <person name="Cheshatsang Y."/>
            <person name="Chuda L."/>
            <person name="Citroen M."/>
            <person name="Collymore A."/>
            <person name="Cooke P."/>
            <person name="Costello M."/>
            <person name="D'Aco K."/>
            <person name="Daza R."/>
            <person name="De Haan G."/>
            <person name="DeGray S."/>
            <person name="DeMaso C."/>
            <person name="Dhargay N."/>
            <person name="Dooley K."/>
            <person name="Dooley E."/>
            <person name="Doricent M."/>
            <person name="Dorje P."/>
            <person name="Dorjee K."/>
            <person name="Dupes A."/>
            <person name="Elong R."/>
            <person name="Falk J."/>
            <person name="Farina A."/>
            <person name="Faro S."/>
            <person name="Ferguson D."/>
            <person name="Fisher S."/>
            <person name="Foley C.D."/>
            <person name="Franke A."/>
            <person name="Friedrich D."/>
            <person name="Gadbois L."/>
            <person name="Gearin G."/>
            <person name="Gearin C.R."/>
            <person name="Giannoukos G."/>
            <person name="Goode T."/>
            <person name="Graham J."/>
            <person name="Grandbois E."/>
            <person name="Grewal S."/>
            <person name="Gyaltsen K."/>
            <person name="Hafez N."/>
            <person name="Hagos B."/>
            <person name="Hall J."/>
            <person name="Henson C."/>
            <person name="Hollinger A."/>
            <person name="Honan T."/>
            <person name="Huard M.D."/>
            <person name="Hughes L."/>
            <person name="Hurhula B."/>
            <person name="Husby M.E."/>
            <person name="Kamat A."/>
            <person name="Kanga B."/>
            <person name="Kashin S."/>
            <person name="Khazanovich D."/>
            <person name="Kisner P."/>
            <person name="Lance K."/>
            <person name="Lara M."/>
            <person name="Lee W."/>
            <person name="Lennon N."/>
            <person name="Letendre F."/>
            <person name="LeVine R."/>
            <person name="Lipovsky A."/>
            <person name="Liu X."/>
            <person name="Liu J."/>
            <person name="Liu S."/>
            <person name="Lokyitsang T."/>
            <person name="Lokyitsang Y."/>
            <person name="Lubonja R."/>
            <person name="Lui A."/>
            <person name="MacDonald P."/>
            <person name="Magnisalis V."/>
            <person name="Maru K."/>
            <person name="Matthews C."/>
            <person name="McCusker W."/>
            <person name="McDonough S."/>
            <person name="Mehta T."/>
            <person name="Meldrim J."/>
            <person name="Meneus L."/>
            <person name="Mihai O."/>
            <person name="Mihalev A."/>
            <person name="Mihova T."/>
            <person name="Mittelman R."/>
            <person name="Mlenga V."/>
            <person name="Montmayeur A."/>
            <person name="Mulrain L."/>
            <person name="Navidi A."/>
            <person name="Naylor J."/>
            <person name="Negash T."/>
            <person name="Nguyen T."/>
            <person name="Nguyen N."/>
            <person name="Nicol R."/>
            <person name="Norbu C."/>
            <person name="Norbu N."/>
            <person name="Novod N."/>
            <person name="O'Neill B."/>
            <person name="Osman S."/>
            <person name="Markiewicz E."/>
            <person name="Oyono O.L."/>
            <person name="Patti C."/>
            <person name="Phunkhang P."/>
            <person name="Pierre F."/>
            <person name="Priest M."/>
            <person name="Raghuraman S."/>
            <person name="Rege F."/>
            <person name="Reyes R."/>
            <person name="Rise C."/>
            <person name="Rogov P."/>
            <person name="Ross K."/>
            <person name="Ryan E."/>
            <person name="Settipalli S."/>
            <person name="Shea T."/>
            <person name="Sherpa N."/>
            <person name="Shi L."/>
            <person name="Shih D."/>
            <person name="Sparrow T."/>
            <person name="Spaulding J."/>
            <person name="Stalker J."/>
            <person name="Stange-Thomann N."/>
            <person name="Stavropoulos S."/>
            <person name="Stone C."/>
            <person name="Strader C."/>
            <person name="Tesfaye S."/>
            <person name="Thomson T."/>
            <person name="Thoulutsang Y."/>
            <person name="Thoulutsang D."/>
            <person name="Topham K."/>
            <person name="Topping I."/>
            <person name="Tsamla T."/>
            <person name="Vassiliev H."/>
            <person name="Vo A."/>
            <person name="Wangchuk T."/>
            <person name="Wangdi T."/>
            <person name="Weiand M."/>
            <person name="Wilkinson J."/>
            <person name="Wilson A."/>
            <person name="Yadav S."/>
            <person name="Young G."/>
            <person name="Yu Q."/>
            <person name="Zembek L."/>
            <person name="Zhong D."/>
            <person name="Zimmer A."/>
            <person name="Zwirko Z."/>
            <person name="Jaffe D.B."/>
            <person name="Alvarez P."/>
            <person name="Brockman W."/>
            <person name="Butler J."/>
            <person name="Chin C."/>
            <person name="Gnerre S."/>
            <person name="Grabherr M."/>
            <person name="Kleber M."/>
            <person name="Mauceli E."/>
            <person name="MacCallum I."/>
        </authorList>
    </citation>
    <scope>NUCLEOTIDE SEQUENCE [LARGE SCALE GENOMIC DNA]</scope>
    <source>
        <strain evidence="3">Tucson 15287-2541.00</strain>
    </source>
</reference>
<dbReference type="InParanoid" id="B4JPB8"/>
<name>B4JPB8_DROGR</name>
<feature type="compositionally biased region" description="Polar residues" evidence="1">
    <location>
        <begin position="86"/>
        <end position="100"/>
    </location>
</feature>
<feature type="compositionally biased region" description="Low complexity" evidence="1">
    <location>
        <begin position="101"/>
        <end position="132"/>
    </location>
</feature>
<dbReference type="FunCoup" id="B4JPB8">
    <property type="interactions" value="19"/>
</dbReference>
<organism evidence="3">
    <name type="scientific">Drosophila grimshawi</name>
    <name type="common">Hawaiian fruit fly</name>
    <name type="synonym">Idiomyia grimshawi</name>
    <dbReference type="NCBI Taxonomy" id="7222"/>
    <lineage>
        <taxon>Eukaryota</taxon>
        <taxon>Metazoa</taxon>
        <taxon>Ecdysozoa</taxon>
        <taxon>Arthropoda</taxon>
        <taxon>Hexapoda</taxon>
        <taxon>Insecta</taxon>
        <taxon>Pterygota</taxon>
        <taxon>Neoptera</taxon>
        <taxon>Endopterygota</taxon>
        <taxon>Diptera</taxon>
        <taxon>Brachycera</taxon>
        <taxon>Muscomorpha</taxon>
        <taxon>Ephydroidea</taxon>
        <taxon>Drosophilidae</taxon>
        <taxon>Drosophila</taxon>
        <taxon>Hawaiian Drosophila</taxon>
    </lineage>
</organism>
<dbReference type="KEGG" id="dgr:6566407"/>